<dbReference type="GO" id="GO:0005576">
    <property type="term" value="C:extracellular region"/>
    <property type="evidence" value="ECO:0007669"/>
    <property type="project" value="UniProtKB-SubCell"/>
</dbReference>
<dbReference type="PANTHER" id="PTHR42792">
    <property type="entry name" value="FLAGELLIN"/>
    <property type="match status" value="1"/>
</dbReference>
<name>A0A926NQV5_9HYPH</name>
<dbReference type="SUPFAM" id="SSF64518">
    <property type="entry name" value="Phase 1 flagellin"/>
    <property type="match status" value="1"/>
</dbReference>
<feature type="domain" description="Flagellin N-terminal" evidence="4">
    <location>
        <begin position="6"/>
        <end position="139"/>
    </location>
</feature>
<dbReference type="NCBIfam" id="NF004669">
    <property type="entry name" value="PRK06008.1"/>
    <property type="match status" value="1"/>
</dbReference>
<evidence type="ECO:0000313" key="6">
    <source>
        <dbReference type="EMBL" id="MBD1545697.1"/>
    </source>
</evidence>
<dbReference type="Gene3D" id="1.20.1330.10">
    <property type="entry name" value="f41 fragment of flagellin, N-terminal domain"/>
    <property type="match status" value="1"/>
</dbReference>
<dbReference type="InterPro" id="IPR046358">
    <property type="entry name" value="Flagellin_C"/>
</dbReference>
<gene>
    <name evidence="6" type="ORF">HK439_05445</name>
</gene>
<sequence length="348" mass="37423">MKMTYISTISMSDGARRQMMSQAGNVNKLQTELSSGRKFDVGLDLGSKTGETVTLRSEFEFLNTIADTNGLTASRLDVAQAAMEDMRGVAEDFLATLVAVRNSNGSNSVTQTEAAGNLELLMSRLNTQLNGNFIFAGINSDVAPINDYNDPLQPNKIAADAAFLGQFGFTQTDSNVSTITGAAMTAYLNGPFDALFADPNWGNDWSSASDQTVVSRISASEELTTSVSANEVPFRKLAQAFTMMSDLGNDNLGADAYKAVVDKSISLIGEAIVGVTNLMGEMGTAQERVSVANDRISIQTDILNQRINALENVNLEETSVHLNTAITQLETTYAISARIQQLSILNYF</sequence>
<comment type="similarity">
    <text evidence="1 3">Belongs to the bacterial flagellin family.</text>
</comment>
<accession>A0A926NQV5</accession>
<dbReference type="PANTHER" id="PTHR42792:SF1">
    <property type="entry name" value="FLAGELLAR HOOK-ASSOCIATED PROTEIN 3"/>
    <property type="match status" value="1"/>
</dbReference>
<protein>
    <recommendedName>
        <fullName evidence="3">Flagellin</fullName>
    </recommendedName>
</protein>
<evidence type="ECO:0000256" key="2">
    <source>
        <dbReference type="ARBA" id="ARBA00023143"/>
    </source>
</evidence>
<dbReference type="InterPro" id="IPR001492">
    <property type="entry name" value="Flagellin"/>
</dbReference>
<dbReference type="Pfam" id="PF00700">
    <property type="entry name" value="Flagellin_C"/>
    <property type="match status" value="1"/>
</dbReference>
<dbReference type="RefSeq" id="WP_190290371.1">
    <property type="nucleotide sequence ID" value="NZ_JABFCZ010000005.1"/>
</dbReference>
<dbReference type="AlphaFoldDB" id="A0A926NQV5"/>
<proteinExistence type="inferred from homology"/>
<evidence type="ECO:0000259" key="4">
    <source>
        <dbReference type="Pfam" id="PF00669"/>
    </source>
</evidence>
<keyword evidence="2 3" id="KW-0975">Bacterial flagellum</keyword>
<reference evidence="6" key="1">
    <citation type="submission" date="2020-05" db="EMBL/GenBank/DDBJ databases">
        <title>Identification of trans-AT polyketide cluster in two marine bacteria, producers of a novel glutaramide-containing polyketide sesbanimide D and analogs.</title>
        <authorList>
            <person name="Kacar D."/>
            <person name="Rodriguez P."/>
            <person name="Canedo L."/>
            <person name="Gonzalez E."/>
            <person name="Galan B."/>
            <person name="De La Calle F."/>
            <person name="Garcia J.L."/>
        </authorList>
    </citation>
    <scope>NUCLEOTIDE SEQUENCE</scope>
    <source>
        <strain evidence="6">PHM038</strain>
    </source>
</reference>
<dbReference type="GO" id="GO:0005198">
    <property type="term" value="F:structural molecule activity"/>
    <property type="evidence" value="ECO:0007669"/>
    <property type="project" value="UniProtKB-UniRule"/>
</dbReference>
<evidence type="ECO:0000256" key="3">
    <source>
        <dbReference type="RuleBase" id="RU362073"/>
    </source>
</evidence>
<dbReference type="Proteomes" id="UP000598467">
    <property type="component" value="Unassembled WGS sequence"/>
</dbReference>
<dbReference type="EMBL" id="JABFCZ010000005">
    <property type="protein sequence ID" value="MBD1545697.1"/>
    <property type="molecule type" value="Genomic_DNA"/>
</dbReference>
<comment type="caution">
    <text evidence="6">The sequence shown here is derived from an EMBL/GenBank/DDBJ whole genome shotgun (WGS) entry which is preliminary data.</text>
</comment>
<evidence type="ECO:0000259" key="5">
    <source>
        <dbReference type="Pfam" id="PF00700"/>
    </source>
</evidence>
<dbReference type="GO" id="GO:0009288">
    <property type="term" value="C:bacterial-type flagellum"/>
    <property type="evidence" value="ECO:0007669"/>
    <property type="project" value="UniProtKB-SubCell"/>
</dbReference>
<dbReference type="InterPro" id="IPR001029">
    <property type="entry name" value="Flagellin_N"/>
</dbReference>
<organism evidence="6 7">
    <name type="scientific">Roseibium aggregatum</name>
    <dbReference type="NCBI Taxonomy" id="187304"/>
    <lineage>
        <taxon>Bacteria</taxon>
        <taxon>Pseudomonadati</taxon>
        <taxon>Pseudomonadota</taxon>
        <taxon>Alphaproteobacteria</taxon>
        <taxon>Hyphomicrobiales</taxon>
        <taxon>Stappiaceae</taxon>
        <taxon>Roseibium</taxon>
    </lineage>
</organism>
<keyword evidence="6" id="KW-0969">Cilium</keyword>
<dbReference type="Pfam" id="PF00669">
    <property type="entry name" value="Flagellin_N"/>
    <property type="match status" value="1"/>
</dbReference>
<comment type="subcellular location">
    <subcellularLocation>
        <location evidence="3">Secreted</location>
    </subcellularLocation>
    <subcellularLocation>
        <location evidence="3">Bacterial flagellum</location>
    </subcellularLocation>
</comment>
<feature type="domain" description="Flagellin C-terminal" evidence="5">
    <location>
        <begin position="266"/>
        <end position="348"/>
    </location>
</feature>
<evidence type="ECO:0000256" key="1">
    <source>
        <dbReference type="ARBA" id="ARBA00005709"/>
    </source>
</evidence>
<evidence type="ECO:0000313" key="7">
    <source>
        <dbReference type="Proteomes" id="UP000598467"/>
    </source>
</evidence>
<keyword evidence="6" id="KW-0966">Cell projection</keyword>
<keyword evidence="3" id="KW-0964">Secreted</keyword>
<keyword evidence="6" id="KW-0282">Flagellum</keyword>
<comment type="function">
    <text evidence="3">Flagellin is the subunit protein which polymerizes to form the filaments of bacterial flagella.</text>
</comment>